<dbReference type="InterPro" id="IPR027417">
    <property type="entry name" value="P-loop_NTPase"/>
</dbReference>
<accession>A0AA39T9D0</accession>
<keyword evidence="1" id="KW-0547">Nucleotide-binding</keyword>
<evidence type="ECO:0000256" key="3">
    <source>
        <dbReference type="SAM" id="MobiDB-lite"/>
    </source>
</evidence>
<reference evidence="4" key="1">
    <citation type="journal article" date="2022" name="Plant J.">
        <title>Strategies of tolerance reflected in two North American maple genomes.</title>
        <authorList>
            <person name="McEvoy S.L."/>
            <person name="Sezen U.U."/>
            <person name="Trouern-Trend A."/>
            <person name="McMahon S.M."/>
            <person name="Schaberg P.G."/>
            <person name="Yang J."/>
            <person name="Wegrzyn J.L."/>
            <person name="Swenson N.G."/>
        </authorList>
    </citation>
    <scope>NUCLEOTIDE SEQUENCE</scope>
    <source>
        <strain evidence="4">NS2018</strain>
    </source>
</reference>
<dbReference type="InterPro" id="IPR050905">
    <property type="entry name" value="Plant_NBS-LRR"/>
</dbReference>
<dbReference type="GO" id="GO:0006952">
    <property type="term" value="P:defense response"/>
    <property type="evidence" value="ECO:0007669"/>
    <property type="project" value="UniProtKB-KW"/>
</dbReference>
<reference evidence="4" key="2">
    <citation type="submission" date="2023-06" db="EMBL/GenBank/DDBJ databases">
        <authorList>
            <person name="Swenson N.G."/>
            <person name="Wegrzyn J.L."/>
            <person name="Mcevoy S.L."/>
        </authorList>
    </citation>
    <scope>NUCLEOTIDE SEQUENCE</scope>
    <source>
        <strain evidence="4">NS2018</strain>
        <tissue evidence="4">Leaf</tissue>
    </source>
</reference>
<keyword evidence="2" id="KW-0611">Plant defense</keyword>
<evidence type="ECO:0000256" key="2">
    <source>
        <dbReference type="ARBA" id="ARBA00022821"/>
    </source>
</evidence>
<evidence type="ECO:0008006" key="6">
    <source>
        <dbReference type="Google" id="ProtNLM"/>
    </source>
</evidence>
<dbReference type="EMBL" id="JAUESC010000003">
    <property type="protein sequence ID" value="KAK0602100.1"/>
    <property type="molecule type" value="Genomic_DNA"/>
</dbReference>
<feature type="region of interest" description="Disordered" evidence="3">
    <location>
        <begin position="219"/>
        <end position="238"/>
    </location>
</feature>
<protein>
    <recommendedName>
        <fullName evidence="6">NB-ARC domain-containing protein</fullName>
    </recommendedName>
</protein>
<sequence>MGSRHNFSMDVLNDQEAWNLFKTTAGSCIEQRDDLQVLAKDVAKACGGLPIAIVTMASALKNKEEFEWKNALTKLTTSSSNNFEGVAVKTYSCIEISYNQLKQEELKSTFLLCCTTRHTSIEILLKYAMGLGVFNDIKTVHATRNRVKTLLQQLKSSSLLHDANEERISMHDVVRDVGRSIAIRDRHIFTVTDDNVRWWDDEDTLKTFFGISLHNRRRQRQRSDYRSNGGLQDPSGSSDNVQLFRKLCGDTARGGDRDREVIIGVTADYRTRLDPPITSNYFGNCVVTQRRRQRQTSDYGIHGGLQDPSGASDAVQLFRNLCGDTDLHLLIMASCGSLDRTERKEKKTKVAAAEGDEDEAGAAEGDKDEGGRRLR</sequence>
<evidence type="ECO:0000313" key="5">
    <source>
        <dbReference type="Proteomes" id="UP001168877"/>
    </source>
</evidence>
<name>A0AA39T9D0_ACESA</name>
<feature type="compositionally biased region" description="Basic and acidic residues" evidence="3">
    <location>
        <begin position="364"/>
        <end position="375"/>
    </location>
</feature>
<keyword evidence="5" id="KW-1185">Reference proteome</keyword>
<dbReference type="GO" id="GO:0005524">
    <property type="term" value="F:ATP binding"/>
    <property type="evidence" value="ECO:0007669"/>
    <property type="project" value="UniProtKB-KW"/>
</dbReference>
<dbReference type="InterPro" id="IPR042197">
    <property type="entry name" value="Apaf_helical"/>
</dbReference>
<proteinExistence type="predicted"/>
<dbReference type="Gene3D" id="1.10.8.430">
    <property type="entry name" value="Helical domain of apoptotic protease-activating factors"/>
    <property type="match status" value="1"/>
</dbReference>
<dbReference type="PANTHER" id="PTHR33463">
    <property type="entry name" value="NB-ARC DOMAIN-CONTAINING PROTEIN-RELATED"/>
    <property type="match status" value="1"/>
</dbReference>
<feature type="region of interest" description="Disordered" evidence="3">
    <location>
        <begin position="339"/>
        <end position="375"/>
    </location>
</feature>
<dbReference type="AlphaFoldDB" id="A0AA39T9D0"/>
<dbReference type="Gene3D" id="3.30.559.10">
    <property type="entry name" value="Chloramphenicol acetyltransferase-like domain"/>
    <property type="match status" value="1"/>
</dbReference>
<evidence type="ECO:0000256" key="1">
    <source>
        <dbReference type="ARBA" id="ARBA00022741"/>
    </source>
</evidence>
<dbReference type="SUPFAM" id="SSF52540">
    <property type="entry name" value="P-loop containing nucleoside triphosphate hydrolases"/>
    <property type="match status" value="1"/>
</dbReference>
<evidence type="ECO:0000313" key="4">
    <source>
        <dbReference type="EMBL" id="KAK0602100.1"/>
    </source>
</evidence>
<dbReference type="Proteomes" id="UP001168877">
    <property type="component" value="Unassembled WGS sequence"/>
</dbReference>
<organism evidence="4 5">
    <name type="scientific">Acer saccharum</name>
    <name type="common">Sugar maple</name>
    <dbReference type="NCBI Taxonomy" id="4024"/>
    <lineage>
        <taxon>Eukaryota</taxon>
        <taxon>Viridiplantae</taxon>
        <taxon>Streptophyta</taxon>
        <taxon>Embryophyta</taxon>
        <taxon>Tracheophyta</taxon>
        <taxon>Spermatophyta</taxon>
        <taxon>Magnoliopsida</taxon>
        <taxon>eudicotyledons</taxon>
        <taxon>Gunneridae</taxon>
        <taxon>Pentapetalae</taxon>
        <taxon>rosids</taxon>
        <taxon>malvids</taxon>
        <taxon>Sapindales</taxon>
        <taxon>Sapindaceae</taxon>
        <taxon>Hippocastanoideae</taxon>
        <taxon>Acereae</taxon>
        <taxon>Acer</taxon>
    </lineage>
</organism>
<dbReference type="GO" id="GO:0043531">
    <property type="term" value="F:ADP binding"/>
    <property type="evidence" value="ECO:0007669"/>
    <property type="project" value="InterPro"/>
</dbReference>
<dbReference type="PANTHER" id="PTHR33463:SF198">
    <property type="entry name" value="RPP4C3"/>
    <property type="match status" value="1"/>
</dbReference>
<comment type="caution">
    <text evidence="4">The sequence shown here is derived from an EMBL/GenBank/DDBJ whole genome shotgun (WGS) entry which is preliminary data.</text>
</comment>
<gene>
    <name evidence="4" type="ORF">LWI29_030320</name>
</gene>
<dbReference type="InterPro" id="IPR023213">
    <property type="entry name" value="CAT-like_dom_sf"/>
</dbReference>